<organism evidence="6 7">
    <name type="scientific">Jeotgalibacillus campisalis</name>
    <dbReference type="NCBI Taxonomy" id="220754"/>
    <lineage>
        <taxon>Bacteria</taxon>
        <taxon>Bacillati</taxon>
        <taxon>Bacillota</taxon>
        <taxon>Bacilli</taxon>
        <taxon>Bacillales</taxon>
        <taxon>Caryophanaceae</taxon>
        <taxon>Jeotgalibacillus</taxon>
    </lineage>
</organism>
<dbReference type="Pfam" id="PF04851">
    <property type="entry name" value="ResIII"/>
    <property type="match status" value="1"/>
</dbReference>
<dbReference type="PROSITE" id="PS51194">
    <property type="entry name" value="HELICASE_CTER"/>
    <property type="match status" value="1"/>
</dbReference>
<evidence type="ECO:0000313" key="6">
    <source>
        <dbReference type="EMBL" id="KIL42989.1"/>
    </source>
</evidence>
<feature type="domain" description="Helicase C-terminal" evidence="5">
    <location>
        <begin position="235"/>
        <end position="379"/>
    </location>
</feature>
<dbReference type="Gene3D" id="3.40.50.300">
    <property type="entry name" value="P-loop containing nucleotide triphosphate hydrolases"/>
    <property type="match status" value="2"/>
</dbReference>
<evidence type="ECO:0000256" key="1">
    <source>
        <dbReference type="ARBA" id="ARBA00022741"/>
    </source>
</evidence>
<dbReference type="GO" id="GO:0006270">
    <property type="term" value="P:DNA replication initiation"/>
    <property type="evidence" value="ECO:0007669"/>
    <property type="project" value="TreeGrafter"/>
</dbReference>
<dbReference type="SUPFAM" id="SSF52540">
    <property type="entry name" value="P-loop containing nucleoside triphosphate hydrolases"/>
    <property type="match status" value="1"/>
</dbReference>
<keyword evidence="3" id="KW-0238">DNA-binding</keyword>
<feature type="domain" description="Helicase ATP-binding" evidence="4">
    <location>
        <begin position="47"/>
        <end position="199"/>
    </location>
</feature>
<proteinExistence type="predicted"/>
<dbReference type="GO" id="GO:0006302">
    <property type="term" value="P:double-strand break repair"/>
    <property type="evidence" value="ECO:0007669"/>
    <property type="project" value="TreeGrafter"/>
</dbReference>
<dbReference type="EMBL" id="JXRR01000022">
    <property type="protein sequence ID" value="KIL42989.1"/>
    <property type="molecule type" value="Genomic_DNA"/>
</dbReference>
<dbReference type="PROSITE" id="PS51192">
    <property type="entry name" value="HELICASE_ATP_BIND_1"/>
    <property type="match status" value="1"/>
</dbReference>
<dbReference type="InterPro" id="IPR001650">
    <property type="entry name" value="Helicase_C-like"/>
</dbReference>
<dbReference type="GO" id="GO:0006310">
    <property type="term" value="P:DNA recombination"/>
    <property type="evidence" value="ECO:0007669"/>
    <property type="project" value="TreeGrafter"/>
</dbReference>
<gene>
    <name evidence="6" type="ORF">KR50_33920</name>
</gene>
<dbReference type="SMART" id="SM00490">
    <property type="entry name" value="HELICc"/>
    <property type="match status" value="1"/>
</dbReference>
<sequence length="388" mass="43927">MGKASYCNPIVKWSGPEEDLLDPPQQPILQWEGTLSIPQQKASDQLVRAVEEKRSTLVHAVCGAGKTELLFQAAAKALEKGQLVCIATPRRDVVQELFPRFQQTFPTIPIQALFGGSEHKNDVALLTIATTHQLYRFQQAFDVMVIDEVDAFPYHSDVTLQNAAQNARKSSSTLIYLTATPSISLLQDVKKGILESIVIPARYHGYPLPVPETRWLGNWKKSIGKKQLPYSLRYWIESRLAIKKRMMLFMPDIPMMLEVEALLRTYTDKIESVHAKDDKRSSKIDRMRRKELDILLTTTILERGVTFSNIDVAVLGAEQSIFTESALVQIAGRAGRDFRFPFGTVAFFHFGHTEAIVQAQKHILRMNYRAKKDGLLKEKKHEPVPELS</sequence>
<evidence type="ECO:0000259" key="5">
    <source>
        <dbReference type="PROSITE" id="PS51194"/>
    </source>
</evidence>
<dbReference type="InterPro" id="IPR014001">
    <property type="entry name" value="Helicase_ATP-bd"/>
</dbReference>
<dbReference type="GO" id="GO:0043138">
    <property type="term" value="F:3'-5' DNA helicase activity"/>
    <property type="evidence" value="ECO:0007669"/>
    <property type="project" value="TreeGrafter"/>
</dbReference>
<accession>A0A0C2RML0</accession>
<comment type="caution">
    <text evidence="6">The sequence shown here is derived from an EMBL/GenBank/DDBJ whole genome shotgun (WGS) entry which is preliminary data.</text>
</comment>
<evidence type="ECO:0000256" key="2">
    <source>
        <dbReference type="ARBA" id="ARBA00022840"/>
    </source>
</evidence>
<evidence type="ECO:0000259" key="4">
    <source>
        <dbReference type="PROSITE" id="PS51192"/>
    </source>
</evidence>
<dbReference type="PATRIC" id="fig|220754.4.peg.3407"/>
<reference evidence="6 7" key="1">
    <citation type="submission" date="2015-01" db="EMBL/GenBank/DDBJ databases">
        <title>Jeotgalibacillus campisalis genome sequencing.</title>
        <authorList>
            <person name="Goh K.M."/>
            <person name="Chan K.-G."/>
            <person name="Yaakop A.S."/>
            <person name="Ee R."/>
            <person name="Gan H.M."/>
            <person name="Chan C.S."/>
        </authorList>
    </citation>
    <scope>NUCLEOTIDE SEQUENCE [LARGE SCALE GENOMIC DNA]</scope>
    <source>
        <strain evidence="6 7">SF-57</strain>
    </source>
</reference>
<dbReference type="GO" id="GO:0003677">
    <property type="term" value="F:DNA binding"/>
    <property type="evidence" value="ECO:0007669"/>
    <property type="project" value="UniProtKB-KW"/>
</dbReference>
<evidence type="ECO:0000313" key="7">
    <source>
        <dbReference type="Proteomes" id="UP000031972"/>
    </source>
</evidence>
<keyword evidence="2" id="KW-0067">ATP-binding</keyword>
<dbReference type="GO" id="GO:0005524">
    <property type="term" value="F:ATP binding"/>
    <property type="evidence" value="ECO:0007669"/>
    <property type="project" value="UniProtKB-KW"/>
</dbReference>
<name>A0A0C2RML0_9BACL</name>
<dbReference type="AlphaFoldDB" id="A0A0C2RML0"/>
<dbReference type="GO" id="GO:0016787">
    <property type="term" value="F:hydrolase activity"/>
    <property type="evidence" value="ECO:0007669"/>
    <property type="project" value="InterPro"/>
</dbReference>
<dbReference type="InterPro" id="IPR006935">
    <property type="entry name" value="Helicase/UvrB_N"/>
</dbReference>
<evidence type="ECO:0000256" key="3">
    <source>
        <dbReference type="ARBA" id="ARBA00023125"/>
    </source>
</evidence>
<dbReference type="PANTHER" id="PTHR30580:SF1">
    <property type="entry name" value="COMF OPERON PROTEIN 1"/>
    <property type="match status" value="1"/>
</dbReference>
<keyword evidence="1" id="KW-0547">Nucleotide-binding</keyword>
<keyword evidence="7" id="KW-1185">Reference proteome</keyword>
<dbReference type="Proteomes" id="UP000031972">
    <property type="component" value="Unassembled WGS sequence"/>
</dbReference>
<dbReference type="PANTHER" id="PTHR30580">
    <property type="entry name" value="PRIMOSOMAL PROTEIN N"/>
    <property type="match status" value="1"/>
</dbReference>
<dbReference type="SMART" id="SM00487">
    <property type="entry name" value="DEXDc"/>
    <property type="match status" value="1"/>
</dbReference>
<dbReference type="InterPro" id="IPR027417">
    <property type="entry name" value="P-loop_NTPase"/>
</dbReference>
<dbReference type="Pfam" id="PF00271">
    <property type="entry name" value="Helicase_C"/>
    <property type="match status" value="1"/>
</dbReference>
<protein>
    <submittedName>
        <fullName evidence="6">Competence protein ComF</fullName>
    </submittedName>
</protein>